<dbReference type="InterPro" id="IPR036621">
    <property type="entry name" value="Anticodon-bd_dom_sf"/>
</dbReference>
<evidence type="ECO:0000256" key="12">
    <source>
        <dbReference type="ARBA" id="ARBA00023146"/>
    </source>
</evidence>
<reference evidence="16 17" key="1">
    <citation type="journal article" date="2016" name="Nat. Commun.">
        <title>Thousands of microbial genomes shed light on interconnected biogeochemical processes in an aquifer system.</title>
        <authorList>
            <person name="Anantharaman K."/>
            <person name="Brown C.T."/>
            <person name="Hug L.A."/>
            <person name="Sharon I."/>
            <person name="Castelle C.J."/>
            <person name="Probst A.J."/>
            <person name="Thomas B.C."/>
            <person name="Singh A."/>
            <person name="Wilkins M.J."/>
            <person name="Karaoz U."/>
            <person name="Brodie E.L."/>
            <person name="Williams K.H."/>
            <person name="Hubbard S.S."/>
            <person name="Banfield J.F."/>
        </authorList>
    </citation>
    <scope>NUCLEOTIDE SEQUENCE [LARGE SCALE GENOMIC DNA]</scope>
</reference>
<dbReference type="InterPro" id="IPR018163">
    <property type="entry name" value="Thr/Ala-tRNA-synth_IIc_edit"/>
</dbReference>
<keyword evidence="4 14" id="KW-0820">tRNA-binding</keyword>
<keyword evidence="7 14" id="KW-0547">Nucleotide-binding</keyword>
<dbReference type="HAMAP" id="MF_00184">
    <property type="entry name" value="Thr_tRNA_synth"/>
    <property type="match status" value="1"/>
</dbReference>
<dbReference type="Pfam" id="PF07973">
    <property type="entry name" value="tRNA_SAD"/>
    <property type="match status" value="1"/>
</dbReference>
<dbReference type="InterPro" id="IPR047246">
    <property type="entry name" value="ThrRS_anticodon"/>
</dbReference>
<keyword evidence="11 14" id="KW-0648">Protein biosynthesis</keyword>
<organism evidence="16 17">
    <name type="scientific">candidate division WWE3 bacterium RIFCSPHIGHO2_01_FULL_42_13</name>
    <dbReference type="NCBI Taxonomy" id="1802617"/>
    <lineage>
        <taxon>Bacteria</taxon>
        <taxon>Katanobacteria</taxon>
    </lineage>
</organism>
<gene>
    <name evidence="14" type="primary">thrS</name>
    <name evidence="16" type="ORF">A2886_02540</name>
</gene>
<comment type="similarity">
    <text evidence="2 14">Belongs to the class-II aminoacyl-tRNA synthetase family.</text>
</comment>
<comment type="subunit">
    <text evidence="14">Homodimer.</text>
</comment>
<keyword evidence="6 14" id="KW-0479">Metal-binding</keyword>
<evidence type="ECO:0000259" key="15">
    <source>
        <dbReference type="PROSITE" id="PS50862"/>
    </source>
</evidence>
<dbReference type="SUPFAM" id="SSF55186">
    <property type="entry name" value="ThrRS/AlaRS common domain"/>
    <property type="match status" value="1"/>
</dbReference>
<dbReference type="EMBL" id="MEVA01000006">
    <property type="protein sequence ID" value="OGC47639.1"/>
    <property type="molecule type" value="Genomic_DNA"/>
</dbReference>
<dbReference type="GO" id="GO:0004829">
    <property type="term" value="F:threonine-tRNA ligase activity"/>
    <property type="evidence" value="ECO:0007669"/>
    <property type="project" value="UniProtKB-UniRule"/>
</dbReference>
<dbReference type="InterPro" id="IPR004154">
    <property type="entry name" value="Anticodon-bd"/>
</dbReference>
<dbReference type="GO" id="GO:0046872">
    <property type="term" value="F:metal ion binding"/>
    <property type="evidence" value="ECO:0007669"/>
    <property type="project" value="UniProtKB-KW"/>
</dbReference>
<name>A0A1F4URU6_UNCKA</name>
<evidence type="ECO:0000256" key="14">
    <source>
        <dbReference type="HAMAP-Rule" id="MF_00184"/>
    </source>
</evidence>
<dbReference type="CDD" id="cd00771">
    <property type="entry name" value="ThrRS_core"/>
    <property type="match status" value="1"/>
</dbReference>
<comment type="cofactor">
    <cofactor evidence="14">
        <name>Zn(2+)</name>
        <dbReference type="ChEBI" id="CHEBI:29105"/>
    </cofactor>
    <text evidence="14">Binds 1 zinc ion per subunit.</text>
</comment>
<dbReference type="PANTHER" id="PTHR11451">
    <property type="entry name" value="THREONINE-TRNA LIGASE"/>
    <property type="match status" value="1"/>
</dbReference>
<evidence type="ECO:0000256" key="4">
    <source>
        <dbReference type="ARBA" id="ARBA00022555"/>
    </source>
</evidence>
<keyword evidence="12 14" id="KW-0030">Aminoacyl-tRNA synthetase</keyword>
<evidence type="ECO:0000256" key="3">
    <source>
        <dbReference type="ARBA" id="ARBA00022490"/>
    </source>
</evidence>
<proteinExistence type="inferred from homology"/>
<dbReference type="FunFam" id="3.30.980.10:FF:000005">
    <property type="entry name" value="Threonyl-tRNA synthetase, mitochondrial"/>
    <property type="match status" value="1"/>
</dbReference>
<comment type="subcellular location">
    <subcellularLocation>
        <location evidence="1 14">Cytoplasm</location>
    </subcellularLocation>
</comment>
<dbReference type="FunFam" id="3.30.930.10:FF:000019">
    <property type="entry name" value="Threonine--tRNA ligase"/>
    <property type="match status" value="1"/>
</dbReference>
<dbReference type="Gene3D" id="3.40.50.800">
    <property type="entry name" value="Anticodon-binding domain"/>
    <property type="match status" value="1"/>
</dbReference>
<dbReference type="PRINTS" id="PR01047">
    <property type="entry name" value="TRNASYNTHTHR"/>
</dbReference>
<keyword evidence="3 14" id="KW-0963">Cytoplasm</keyword>
<comment type="caution">
    <text evidence="14">Lacks conserved residue(s) required for the propagation of feature annotation.</text>
</comment>
<dbReference type="Pfam" id="PF03129">
    <property type="entry name" value="HGTP_anticodon"/>
    <property type="match status" value="1"/>
</dbReference>
<protein>
    <recommendedName>
        <fullName evidence="14">Threonine--tRNA ligase</fullName>
        <ecNumber evidence="14">6.1.1.3</ecNumber>
    </recommendedName>
    <alternativeName>
        <fullName evidence="14">Threonyl-tRNA synthetase</fullName>
        <shortName evidence="14">ThrRS</shortName>
    </alternativeName>
</protein>
<feature type="binding site" evidence="14">
    <location>
        <position position="286"/>
    </location>
    <ligand>
        <name>Zn(2+)</name>
        <dbReference type="ChEBI" id="CHEBI:29105"/>
        <note>catalytic</note>
    </ligand>
</feature>
<evidence type="ECO:0000313" key="17">
    <source>
        <dbReference type="Proteomes" id="UP000176608"/>
    </source>
</evidence>
<keyword evidence="8 14" id="KW-0862">Zinc</keyword>
<dbReference type="InterPro" id="IPR006195">
    <property type="entry name" value="aa-tRNA-synth_II"/>
</dbReference>
<dbReference type="PANTHER" id="PTHR11451:SF44">
    <property type="entry name" value="THREONINE--TRNA LIGASE, CHLOROPLASTIC_MITOCHONDRIAL 2"/>
    <property type="match status" value="1"/>
</dbReference>
<keyword evidence="9 14" id="KW-0067">ATP-binding</keyword>
<sequence length="593" mass="67751">MSKKKVIEQLKNDPLMPLRHSAEHVLHMAMQELYPSLKKVMGPPIKDGFYFDFDLDVAVSPEDFPKIEEKIQEIIDAKLPIKSMKSSLGDARAIFANNEYKLDTLDEIEKRGEEVTLYEVGEKGGEHYDLDLCAGPHLDNTADVKAFKLLSVAGAYYKGDEKNKMLQRIYGTAFDSKEALATYLEQIDLAKQRDHRKLGPELELFFLHETAPGSPYWLPKGMVVLNELISYWREEHAKRGYLETSTPLVNKKELFETSGHWQHYKADMFIADMGENEVYGIKPMNCPNAMIVFGSKSRSYRDLPLRLSDVDTLHRYERSGVLNGLLRVRSFRQDDSHNFISEDQIKAEYAEIFDIANQFYSVLGLEFRYRIGTRPEGFLGKVEAWNRAEKALYEILDETVGKGNYHVAEGDGAFYGPKVDILMDDSLGREWQMGTIQLDFQLPERFDLSYVDKDGQKKRPVVVHRVIYGSLERFIGILIEHFGGAFPVWLSPVQIEIVPISDKHLEYAQTVAQMAREQGLQAQVSDKDGSMGAKIRQAQLQKIPYMFVVGDKEIESGQVSVRLRNNEDLGAKATEEVLARIKEIKLTRSLSLW</sequence>
<feature type="domain" description="Aminoacyl-transfer RNA synthetases class-II family profile" evidence="15">
    <location>
        <begin position="219"/>
        <end position="487"/>
    </location>
</feature>
<evidence type="ECO:0000256" key="2">
    <source>
        <dbReference type="ARBA" id="ARBA00008226"/>
    </source>
</evidence>
<accession>A0A1F4URU6</accession>
<dbReference type="Pfam" id="PF00587">
    <property type="entry name" value="tRNA-synt_2b"/>
    <property type="match status" value="1"/>
</dbReference>
<feature type="binding site" evidence="14">
    <location>
        <position position="464"/>
    </location>
    <ligand>
        <name>Zn(2+)</name>
        <dbReference type="ChEBI" id="CHEBI:29105"/>
        <note>catalytic</note>
    </ligand>
</feature>
<dbReference type="FunFam" id="3.40.50.800:FF:000001">
    <property type="entry name" value="Threonine--tRNA ligase"/>
    <property type="match status" value="1"/>
</dbReference>
<dbReference type="Gene3D" id="3.30.980.10">
    <property type="entry name" value="Threonyl-trna Synthetase, Chain A, domain 2"/>
    <property type="match status" value="1"/>
</dbReference>
<dbReference type="InterPro" id="IPR012947">
    <property type="entry name" value="tRNA_SAD"/>
</dbReference>
<dbReference type="SMART" id="SM00863">
    <property type="entry name" value="tRNA_SAD"/>
    <property type="match status" value="1"/>
</dbReference>
<dbReference type="GO" id="GO:0005737">
    <property type="term" value="C:cytoplasm"/>
    <property type="evidence" value="ECO:0007669"/>
    <property type="project" value="UniProtKB-SubCell"/>
</dbReference>
<dbReference type="InterPro" id="IPR002320">
    <property type="entry name" value="Thr-tRNA-ligase_IIa"/>
</dbReference>
<evidence type="ECO:0000256" key="1">
    <source>
        <dbReference type="ARBA" id="ARBA00004496"/>
    </source>
</evidence>
<dbReference type="InterPro" id="IPR002314">
    <property type="entry name" value="aa-tRNA-synt_IIb"/>
</dbReference>
<evidence type="ECO:0000313" key="16">
    <source>
        <dbReference type="EMBL" id="OGC47639.1"/>
    </source>
</evidence>
<evidence type="ECO:0000256" key="6">
    <source>
        <dbReference type="ARBA" id="ARBA00022723"/>
    </source>
</evidence>
<evidence type="ECO:0000256" key="10">
    <source>
        <dbReference type="ARBA" id="ARBA00022884"/>
    </source>
</evidence>
<keyword evidence="5 14" id="KW-0436">Ligase</keyword>
<evidence type="ECO:0000256" key="8">
    <source>
        <dbReference type="ARBA" id="ARBA00022833"/>
    </source>
</evidence>
<dbReference type="EC" id="6.1.1.3" evidence="14"/>
<dbReference type="STRING" id="1802617.A2886_02540"/>
<dbReference type="GO" id="GO:0000049">
    <property type="term" value="F:tRNA binding"/>
    <property type="evidence" value="ECO:0007669"/>
    <property type="project" value="UniProtKB-KW"/>
</dbReference>
<comment type="catalytic activity">
    <reaction evidence="13 14">
        <text>tRNA(Thr) + L-threonine + ATP = L-threonyl-tRNA(Thr) + AMP + diphosphate + H(+)</text>
        <dbReference type="Rhea" id="RHEA:24624"/>
        <dbReference type="Rhea" id="RHEA-COMP:9670"/>
        <dbReference type="Rhea" id="RHEA-COMP:9704"/>
        <dbReference type="ChEBI" id="CHEBI:15378"/>
        <dbReference type="ChEBI" id="CHEBI:30616"/>
        <dbReference type="ChEBI" id="CHEBI:33019"/>
        <dbReference type="ChEBI" id="CHEBI:57926"/>
        <dbReference type="ChEBI" id="CHEBI:78442"/>
        <dbReference type="ChEBI" id="CHEBI:78534"/>
        <dbReference type="ChEBI" id="CHEBI:456215"/>
        <dbReference type="EC" id="6.1.1.3"/>
    </reaction>
</comment>
<dbReference type="Proteomes" id="UP000176608">
    <property type="component" value="Unassembled WGS sequence"/>
</dbReference>
<dbReference type="InterPro" id="IPR045864">
    <property type="entry name" value="aa-tRNA-synth_II/BPL/LPL"/>
</dbReference>
<dbReference type="GO" id="GO:0005524">
    <property type="term" value="F:ATP binding"/>
    <property type="evidence" value="ECO:0007669"/>
    <property type="project" value="UniProtKB-UniRule"/>
</dbReference>
<comment type="caution">
    <text evidence="16">The sequence shown here is derived from an EMBL/GenBank/DDBJ whole genome shotgun (WGS) entry which is preliminary data.</text>
</comment>
<dbReference type="SUPFAM" id="SSF52954">
    <property type="entry name" value="Class II aaRS ABD-related"/>
    <property type="match status" value="1"/>
</dbReference>
<feature type="binding site" evidence="14">
    <location>
        <position position="337"/>
    </location>
    <ligand>
        <name>Zn(2+)</name>
        <dbReference type="ChEBI" id="CHEBI:29105"/>
        <note>catalytic</note>
    </ligand>
</feature>
<dbReference type="Gene3D" id="3.30.930.10">
    <property type="entry name" value="Bira Bifunctional Protein, Domain 2"/>
    <property type="match status" value="1"/>
</dbReference>
<dbReference type="SUPFAM" id="SSF55681">
    <property type="entry name" value="Class II aaRS and biotin synthetases"/>
    <property type="match status" value="1"/>
</dbReference>
<keyword evidence="10 14" id="KW-0694">RNA-binding</keyword>
<evidence type="ECO:0000256" key="11">
    <source>
        <dbReference type="ARBA" id="ARBA00022917"/>
    </source>
</evidence>
<evidence type="ECO:0000256" key="5">
    <source>
        <dbReference type="ARBA" id="ARBA00022598"/>
    </source>
</evidence>
<dbReference type="CDD" id="cd00860">
    <property type="entry name" value="ThrRS_anticodon"/>
    <property type="match status" value="1"/>
</dbReference>
<dbReference type="NCBIfam" id="TIGR00418">
    <property type="entry name" value="thrS"/>
    <property type="match status" value="1"/>
</dbReference>
<evidence type="ECO:0000256" key="7">
    <source>
        <dbReference type="ARBA" id="ARBA00022741"/>
    </source>
</evidence>
<dbReference type="GO" id="GO:0006435">
    <property type="term" value="P:threonyl-tRNA aminoacylation"/>
    <property type="evidence" value="ECO:0007669"/>
    <property type="project" value="UniProtKB-UniRule"/>
</dbReference>
<dbReference type="AlphaFoldDB" id="A0A1F4URU6"/>
<evidence type="ECO:0000256" key="9">
    <source>
        <dbReference type="ARBA" id="ARBA00022840"/>
    </source>
</evidence>
<dbReference type="InterPro" id="IPR033728">
    <property type="entry name" value="ThrRS_core"/>
</dbReference>
<evidence type="ECO:0000256" key="13">
    <source>
        <dbReference type="ARBA" id="ARBA00049515"/>
    </source>
</evidence>
<dbReference type="PROSITE" id="PS50862">
    <property type="entry name" value="AA_TRNA_LIGASE_II"/>
    <property type="match status" value="1"/>
</dbReference>